<comment type="caution">
    <text evidence="1">The sequence shown here is derived from an EMBL/GenBank/DDBJ whole genome shotgun (WGS) entry which is preliminary data.</text>
</comment>
<dbReference type="Proteomes" id="UP001155057">
    <property type="component" value="Unassembled WGS sequence"/>
</dbReference>
<dbReference type="EMBL" id="JANUAE010000004">
    <property type="protein sequence ID" value="MCS3709836.1"/>
    <property type="molecule type" value="Genomic_DNA"/>
</dbReference>
<gene>
    <name evidence="1" type="ORF">GGP61_001440</name>
</gene>
<organism evidence="1 2">
    <name type="scientific">Salinibacter ruber</name>
    <dbReference type="NCBI Taxonomy" id="146919"/>
    <lineage>
        <taxon>Bacteria</taxon>
        <taxon>Pseudomonadati</taxon>
        <taxon>Rhodothermota</taxon>
        <taxon>Rhodothermia</taxon>
        <taxon>Rhodothermales</taxon>
        <taxon>Salinibacteraceae</taxon>
        <taxon>Salinibacter</taxon>
    </lineage>
</organism>
<sequence length="155" mass="17978">MWRRKEGTQRIKQFNPEGSRSFLVRIRANTVRTFKGDTLVMTRYAALRDPQSGQKIGHDIVEVGFDVDYRGRNRVLLESVLYRRRPDSAQVLADTPILPSELTGRVIDTLRIYGPDRFRIMTAASDTRSKLYERHLGLQRVPGSFPEELRRQTSE</sequence>
<dbReference type="AlphaFoldDB" id="A0A9X2Q5I8"/>
<accession>A0A9X2Q5I8</accession>
<name>A0A9X2Q5I8_9BACT</name>
<proteinExistence type="predicted"/>
<evidence type="ECO:0000313" key="2">
    <source>
        <dbReference type="Proteomes" id="UP001155057"/>
    </source>
</evidence>
<evidence type="ECO:0000313" key="1">
    <source>
        <dbReference type="EMBL" id="MCS3709836.1"/>
    </source>
</evidence>
<reference evidence="1" key="1">
    <citation type="submission" date="2022-08" db="EMBL/GenBank/DDBJ databases">
        <title>Genomic Encyclopedia of Type Strains, Phase V (KMG-V): Genome sequencing to study the core and pangenomes of soil and plant-associated prokaryotes.</title>
        <authorList>
            <person name="Whitman W."/>
        </authorList>
    </citation>
    <scope>NUCLEOTIDE SEQUENCE</scope>
    <source>
        <strain evidence="1">SP3049</strain>
    </source>
</reference>
<protein>
    <submittedName>
        <fullName evidence="1">Uncharacterized protein</fullName>
    </submittedName>
</protein>